<accession>A0ABQ1V0P7</accession>
<proteinExistence type="predicted"/>
<dbReference type="RefSeq" id="WP_137403148.1">
    <property type="nucleotide sequence ID" value="NZ_BMIU01000007.1"/>
</dbReference>
<name>A0ABQ1V0P7_9BACT</name>
<comment type="caution">
    <text evidence="1">The sequence shown here is derived from an EMBL/GenBank/DDBJ whole genome shotgun (WGS) entry which is preliminary data.</text>
</comment>
<dbReference type="NCBIfam" id="TIGR01847">
    <property type="entry name" value="bacteriocin_sig"/>
    <property type="match status" value="1"/>
</dbReference>
<evidence type="ECO:0000313" key="2">
    <source>
        <dbReference type="Proteomes" id="UP000647339"/>
    </source>
</evidence>
<dbReference type="EMBL" id="BMIU01000007">
    <property type="protein sequence ID" value="GGF29791.1"/>
    <property type="molecule type" value="Genomic_DNA"/>
</dbReference>
<gene>
    <name evidence="1" type="ORF">GCM10011339_17510</name>
</gene>
<dbReference type="Proteomes" id="UP000647339">
    <property type="component" value="Unassembled WGS sequence"/>
</dbReference>
<reference evidence="2" key="1">
    <citation type="journal article" date="2019" name="Int. J. Syst. Evol. Microbiol.">
        <title>The Global Catalogue of Microorganisms (GCM) 10K type strain sequencing project: providing services to taxonomists for standard genome sequencing and annotation.</title>
        <authorList>
            <consortium name="The Broad Institute Genomics Platform"/>
            <consortium name="The Broad Institute Genome Sequencing Center for Infectious Disease"/>
            <person name="Wu L."/>
            <person name="Ma J."/>
        </authorList>
    </citation>
    <scope>NUCLEOTIDE SEQUENCE [LARGE SCALE GENOMIC DNA]</scope>
    <source>
        <strain evidence="2">CGMCC 1.15407</strain>
    </source>
</reference>
<dbReference type="InterPro" id="IPR010133">
    <property type="entry name" value="Bacteriocin_signal_seq"/>
</dbReference>
<organism evidence="1 2">
    <name type="scientific">Echinicola rosea</name>
    <dbReference type="NCBI Taxonomy" id="1807691"/>
    <lineage>
        <taxon>Bacteria</taxon>
        <taxon>Pseudomonadati</taxon>
        <taxon>Bacteroidota</taxon>
        <taxon>Cytophagia</taxon>
        <taxon>Cytophagales</taxon>
        <taxon>Cyclobacteriaceae</taxon>
        <taxon>Echinicola</taxon>
    </lineage>
</organism>
<sequence length="74" mass="7853">MKFQELNQSELKEVNGGFLGGLLGGEEGGSKGGLLGGLSIQFSSESMDDDGEMQKSSFGIELSDLGSFENIFRD</sequence>
<protein>
    <recommendedName>
        <fullName evidence="3">Bacteriocin</fullName>
    </recommendedName>
</protein>
<evidence type="ECO:0000313" key="1">
    <source>
        <dbReference type="EMBL" id="GGF29791.1"/>
    </source>
</evidence>
<evidence type="ECO:0008006" key="3">
    <source>
        <dbReference type="Google" id="ProtNLM"/>
    </source>
</evidence>
<keyword evidence="2" id="KW-1185">Reference proteome</keyword>